<dbReference type="Proteomes" id="UP001150581">
    <property type="component" value="Unassembled WGS sequence"/>
</dbReference>
<protein>
    <submittedName>
        <fullName evidence="1">Uncharacterized protein</fullName>
    </submittedName>
</protein>
<proteinExistence type="predicted"/>
<dbReference type="EMBL" id="JANBPG010000095">
    <property type="protein sequence ID" value="KAJ1900212.1"/>
    <property type="molecule type" value="Genomic_DNA"/>
</dbReference>
<gene>
    <name evidence="1" type="ORF">LPJ66_001618</name>
</gene>
<reference evidence="1" key="1">
    <citation type="submission" date="2022-07" db="EMBL/GenBank/DDBJ databases">
        <title>Phylogenomic reconstructions and comparative analyses of Kickxellomycotina fungi.</title>
        <authorList>
            <person name="Reynolds N.K."/>
            <person name="Stajich J.E."/>
            <person name="Barry K."/>
            <person name="Grigoriev I.V."/>
            <person name="Crous P."/>
            <person name="Smith M.E."/>
        </authorList>
    </citation>
    <scope>NUCLEOTIDE SEQUENCE</scope>
    <source>
        <strain evidence="1">Benny 63K</strain>
    </source>
</reference>
<sequence length="417" mass="45156">MSNSAQIPIRIVVAGGNYAGLNAVKYLYASLLATPPNEPVNTAARNIHITMIDRRDGFIHYIGITRGLTEPDYGAQLWTPYSDASWLKHPSITFHQATVTEITANSVATITASGELSIIPFDYIIIALGEGRFAPIGMSSLTKSDFITRLDLTYQKIAVADSVAVIGGGAVGVELAADLKCDFPTKQVSLVHSRALPLQAIFKDEFRQGIVNTLCNSIGVDVVLGERVIQQTPASNDMLAAPDAEPDFIDATSDNVKLTLASGRTMCADYVIRCIGTRSKHLTPLINLPLGSFLDADGIRVKDTYQVDCAEYTHIYACGDITNISEVKLAGGAMYGGYIAARNISRCVLRGEGAELEDGERFPSKIMVLMGRNHFALQVGDEIWDTERTRQYITEDMGLKSCVDGVGFNGTPEYMGL</sequence>
<comment type="caution">
    <text evidence="1">The sequence shown here is derived from an EMBL/GenBank/DDBJ whole genome shotgun (WGS) entry which is preliminary data.</text>
</comment>
<organism evidence="1 2">
    <name type="scientific">Kickxella alabastrina</name>
    <dbReference type="NCBI Taxonomy" id="61397"/>
    <lineage>
        <taxon>Eukaryota</taxon>
        <taxon>Fungi</taxon>
        <taxon>Fungi incertae sedis</taxon>
        <taxon>Zoopagomycota</taxon>
        <taxon>Kickxellomycotina</taxon>
        <taxon>Kickxellomycetes</taxon>
        <taxon>Kickxellales</taxon>
        <taxon>Kickxellaceae</taxon>
        <taxon>Kickxella</taxon>
    </lineage>
</organism>
<evidence type="ECO:0000313" key="1">
    <source>
        <dbReference type="EMBL" id="KAJ1900212.1"/>
    </source>
</evidence>
<name>A0ACC1IST4_9FUNG</name>
<evidence type="ECO:0000313" key="2">
    <source>
        <dbReference type="Proteomes" id="UP001150581"/>
    </source>
</evidence>
<keyword evidence="2" id="KW-1185">Reference proteome</keyword>
<accession>A0ACC1IST4</accession>